<feature type="region of interest" description="Disordered" evidence="7">
    <location>
        <begin position="344"/>
        <end position="500"/>
    </location>
</feature>
<evidence type="ECO:0000256" key="2">
    <source>
        <dbReference type="ARBA" id="ARBA00022771"/>
    </source>
</evidence>
<feature type="region of interest" description="Disordered" evidence="7">
    <location>
        <begin position="531"/>
        <end position="553"/>
    </location>
</feature>
<dbReference type="PROSITE" id="PS00636">
    <property type="entry name" value="DNAJ_1"/>
    <property type="match status" value="1"/>
</dbReference>
<dbReference type="SMART" id="SM00355">
    <property type="entry name" value="ZnF_C2H2"/>
    <property type="match status" value="2"/>
</dbReference>
<dbReference type="Pfam" id="PF00226">
    <property type="entry name" value="DnaJ"/>
    <property type="match status" value="1"/>
</dbReference>
<dbReference type="Pfam" id="PF21884">
    <property type="entry name" value="ZUO1-like_ZHD"/>
    <property type="match status" value="1"/>
</dbReference>
<dbReference type="InterPro" id="IPR051964">
    <property type="entry name" value="Chaperone_stress_response"/>
</dbReference>
<dbReference type="FunFam" id="1.10.287.110:FF:000046">
    <property type="entry name" value="dnaJ homolog subfamily C member 21"/>
    <property type="match status" value="1"/>
</dbReference>
<proteinExistence type="predicted"/>
<dbReference type="AlphaFoldDB" id="A0A9D3YC21"/>
<dbReference type="SUPFAM" id="SSF46565">
    <property type="entry name" value="Chaperone J-domain"/>
    <property type="match status" value="1"/>
</dbReference>
<dbReference type="InterPro" id="IPR018253">
    <property type="entry name" value="DnaJ_domain_CS"/>
</dbReference>
<dbReference type="Proteomes" id="UP000828390">
    <property type="component" value="Unassembled WGS sequence"/>
</dbReference>
<dbReference type="PROSITE" id="PS50157">
    <property type="entry name" value="ZINC_FINGER_C2H2_2"/>
    <property type="match status" value="1"/>
</dbReference>
<feature type="compositionally biased region" description="Basic residues" evidence="7">
    <location>
        <begin position="589"/>
        <end position="601"/>
    </location>
</feature>
<evidence type="ECO:0000256" key="7">
    <source>
        <dbReference type="SAM" id="MobiDB-lite"/>
    </source>
</evidence>
<dbReference type="InterPro" id="IPR036236">
    <property type="entry name" value="Znf_C2H2_sf"/>
</dbReference>
<feature type="domain" description="C2H2-type" evidence="9">
    <location>
        <begin position="550"/>
        <end position="579"/>
    </location>
</feature>
<dbReference type="SMART" id="SM00271">
    <property type="entry name" value="DnaJ"/>
    <property type="match status" value="1"/>
</dbReference>
<protein>
    <recommendedName>
        <fullName evidence="4">DnaJ homolog subfamily C member 21</fullName>
    </recommendedName>
</protein>
<keyword evidence="1" id="KW-0479">Metal-binding</keyword>
<dbReference type="GO" id="GO:0008270">
    <property type="term" value="F:zinc ion binding"/>
    <property type="evidence" value="ECO:0007669"/>
    <property type="project" value="UniProtKB-KW"/>
</dbReference>
<evidence type="ECO:0000259" key="9">
    <source>
        <dbReference type="PROSITE" id="PS50157"/>
    </source>
</evidence>
<keyword evidence="11" id="KW-1185">Reference proteome</keyword>
<evidence type="ECO:0000259" key="8">
    <source>
        <dbReference type="PROSITE" id="PS50076"/>
    </source>
</evidence>
<dbReference type="InterPro" id="IPR036869">
    <property type="entry name" value="J_dom_sf"/>
</dbReference>
<dbReference type="PRINTS" id="PR00625">
    <property type="entry name" value="JDOMAIN"/>
</dbReference>
<feature type="compositionally biased region" description="Polar residues" evidence="7">
    <location>
        <begin position="400"/>
        <end position="410"/>
    </location>
</feature>
<keyword evidence="3" id="KW-0862">Zinc</keyword>
<name>A0A9D3YC21_DREPO</name>
<dbReference type="InterPro" id="IPR022755">
    <property type="entry name" value="Znf_C2H2_jaz"/>
</dbReference>
<evidence type="ECO:0000256" key="5">
    <source>
        <dbReference type="PROSITE-ProRule" id="PRU00042"/>
    </source>
</evidence>
<organism evidence="10 11">
    <name type="scientific">Dreissena polymorpha</name>
    <name type="common">Zebra mussel</name>
    <name type="synonym">Mytilus polymorpha</name>
    <dbReference type="NCBI Taxonomy" id="45954"/>
    <lineage>
        <taxon>Eukaryota</taxon>
        <taxon>Metazoa</taxon>
        <taxon>Spiralia</taxon>
        <taxon>Lophotrochozoa</taxon>
        <taxon>Mollusca</taxon>
        <taxon>Bivalvia</taxon>
        <taxon>Autobranchia</taxon>
        <taxon>Heteroconchia</taxon>
        <taxon>Euheterodonta</taxon>
        <taxon>Imparidentia</taxon>
        <taxon>Neoheterodontei</taxon>
        <taxon>Myida</taxon>
        <taxon>Dreissenoidea</taxon>
        <taxon>Dreissenidae</taxon>
        <taxon>Dreissena</taxon>
    </lineage>
</organism>
<feature type="compositionally biased region" description="Basic residues" evidence="7">
    <location>
        <begin position="378"/>
        <end position="389"/>
    </location>
</feature>
<dbReference type="PANTHER" id="PTHR44029:SF1">
    <property type="entry name" value="DNAJ HOMOLOG SUBFAMILY C MEMBER 21"/>
    <property type="match status" value="1"/>
</dbReference>
<dbReference type="PROSITE" id="PS50076">
    <property type="entry name" value="DNAJ_2"/>
    <property type="match status" value="1"/>
</dbReference>
<dbReference type="InterPro" id="IPR001623">
    <property type="entry name" value="DnaJ_domain"/>
</dbReference>
<dbReference type="InterPro" id="IPR003604">
    <property type="entry name" value="Matrin/U1-like-C_Znf_C2H2"/>
</dbReference>
<feature type="compositionally biased region" description="Acidic residues" evidence="7">
    <location>
        <begin position="344"/>
        <end position="353"/>
    </location>
</feature>
<feature type="coiled-coil region" evidence="6">
    <location>
        <begin position="188"/>
        <end position="263"/>
    </location>
</feature>
<dbReference type="GO" id="GO:0003676">
    <property type="term" value="F:nucleic acid binding"/>
    <property type="evidence" value="ECO:0007669"/>
    <property type="project" value="InterPro"/>
</dbReference>
<dbReference type="Gene3D" id="1.10.287.110">
    <property type="entry name" value="DnaJ domain"/>
    <property type="match status" value="1"/>
</dbReference>
<dbReference type="PROSITE" id="PS00028">
    <property type="entry name" value="ZINC_FINGER_C2H2_1"/>
    <property type="match status" value="2"/>
</dbReference>
<reference evidence="10" key="1">
    <citation type="journal article" date="2019" name="bioRxiv">
        <title>The Genome of the Zebra Mussel, Dreissena polymorpha: A Resource for Invasive Species Research.</title>
        <authorList>
            <person name="McCartney M.A."/>
            <person name="Auch B."/>
            <person name="Kono T."/>
            <person name="Mallez S."/>
            <person name="Zhang Y."/>
            <person name="Obille A."/>
            <person name="Becker A."/>
            <person name="Abrahante J.E."/>
            <person name="Garbe J."/>
            <person name="Badalamenti J.P."/>
            <person name="Herman A."/>
            <person name="Mangelson H."/>
            <person name="Liachko I."/>
            <person name="Sullivan S."/>
            <person name="Sone E.D."/>
            <person name="Koren S."/>
            <person name="Silverstein K.A.T."/>
            <person name="Beckman K.B."/>
            <person name="Gohl D.M."/>
        </authorList>
    </citation>
    <scope>NUCLEOTIDE SEQUENCE</scope>
    <source>
        <strain evidence="10">Duluth1</strain>
        <tissue evidence="10">Whole animal</tissue>
    </source>
</reference>
<keyword evidence="6" id="KW-0175">Coiled coil</keyword>
<evidence type="ECO:0000256" key="6">
    <source>
        <dbReference type="SAM" id="Coils"/>
    </source>
</evidence>
<dbReference type="SMART" id="SM00451">
    <property type="entry name" value="ZnF_U1"/>
    <property type="match status" value="1"/>
</dbReference>
<dbReference type="GO" id="GO:0005737">
    <property type="term" value="C:cytoplasm"/>
    <property type="evidence" value="ECO:0007669"/>
    <property type="project" value="TreeGrafter"/>
</dbReference>
<dbReference type="OrthoDB" id="552049at2759"/>
<evidence type="ECO:0000313" key="10">
    <source>
        <dbReference type="EMBL" id="KAH3697608.1"/>
    </source>
</evidence>
<feature type="region of interest" description="Disordered" evidence="7">
    <location>
        <begin position="566"/>
        <end position="601"/>
    </location>
</feature>
<gene>
    <name evidence="10" type="ORF">DPMN_085112</name>
</gene>
<comment type="caution">
    <text evidence="10">The sequence shown here is derived from an EMBL/GenBank/DDBJ whole genome shotgun (WGS) entry which is preliminary data.</text>
</comment>
<feature type="compositionally biased region" description="Basic residues" evidence="7">
    <location>
        <begin position="420"/>
        <end position="432"/>
    </location>
</feature>
<evidence type="ECO:0000256" key="1">
    <source>
        <dbReference type="ARBA" id="ARBA00022723"/>
    </source>
</evidence>
<feature type="compositionally biased region" description="Polar residues" evidence="7">
    <location>
        <begin position="468"/>
        <end position="486"/>
    </location>
</feature>
<reference evidence="10" key="2">
    <citation type="submission" date="2020-11" db="EMBL/GenBank/DDBJ databases">
        <authorList>
            <person name="McCartney M.A."/>
            <person name="Auch B."/>
            <person name="Kono T."/>
            <person name="Mallez S."/>
            <person name="Becker A."/>
            <person name="Gohl D.M."/>
            <person name="Silverstein K.A.T."/>
            <person name="Koren S."/>
            <person name="Bechman K.B."/>
            <person name="Herman A."/>
            <person name="Abrahante J.E."/>
            <person name="Garbe J."/>
        </authorList>
    </citation>
    <scope>NUCLEOTIDE SEQUENCE</scope>
    <source>
        <strain evidence="10">Duluth1</strain>
        <tissue evidence="10">Whole animal</tissue>
    </source>
</reference>
<dbReference type="EMBL" id="JAIWYP010000016">
    <property type="protein sequence ID" value="KAH3697608.1"/>
    <property type="molecule type" value="Genomic_DNA"/>
</dbReference>
<dbReference type="InterPro" id="IPR013087">
    <property type="entry name" value="Znf_C2H2_type"/>
</dbReference>
<evidence type="ECO:0000256" key="3">
    <source>
        <dbReference type="ARBA" id="ARBA00022833"/>
    </source>
</evidence>
<dbReference type="CDD" id="cd06257">
    <property type="entry name" value="DnaJ"/>
    <property type="match status" value="1"/>
</dbReference>
<keyword evidence="2 5" id="KW-0863">Zinc-finger</keyword>
<dbReference type="SUPFAM" id="SSF57667">
    <property type="entry name" value="beta-beta-alpha zinc fingers"/>
    <property type="match status" value="1"/>
</dbReference>
<accession>A0A9D3YC21</accession>
<sequence length="601" mass="69810">MATTFMKCHYEVLGVPREASSDDLKKSYRKLALKFHPDKNLDNIEESTQQFRLVQQAYEVLSDPQERAWYDKHREQILRGGLGQGDKYEDNCLNVFQYFNSSCYRGFGDDKEGFYAVYDEVFKTLAEEDRQFMDKEEEFHVFTFGNSQSIFEEVVKPFYDHWESYCTAKSYVWKDKYDTREAPDRRVRRLMEAENKKLRDAAKKERNEEIRALAKYVKKRDKRVQEYKRKLEERAEEIKRKAVEQRQRHLEEGRKKLENYQEAAWSSASALEDHYQDLEAKYAQQFGDTQAGNEDNVEDEEVYDDLYCVACDRAFKNEKSYKNHEKSKKHKDLVAMIRAHMAEEEGVTLEDGDQGYMEERLGPEGEPDIEEPPGQQRLSKKQKKKRKQQRNATQADELDSVSNTLENVSLQDGIESASNKKVKSKRDKRREKLSRELLEDSDEDEDIPNGVSAEETKEHSEETDGDSENQAVDKTNVDNNRLNTDVSDAVNDGDTDDCHNVEDQAIDSMKEAADMDMHADVNADDVAAMNERKSKYKKKKSEPDPNQKMGRCEICGSDFPSRSKLFDHIKATGHAKLKNAPLTEDSSSKQKKEKKKKASSK</sequence>
<evidence type="ECO:0000256" key="4">
    <source>
        <dbReference type="ARBA" id="ARBA00074367"/>
    </source>
</evidence>
<dbReference type="PANTHER" id="PTHR44029">
    <property type="entry name" value="DNAJ HOMOLOG SUBFAMILY C MEMBER 21"/>
    <property type="match status" value="1"/>
</dbReference>
<evidence type="ECO:0000313" key="11">
    <source>
        <dbReference type="Proteomes" id="UP000828390"/>
    </source>
</evidence>
<dbReference type="Gene3D" id="3.30.160.60">
    <property type="entry name" value="Classic Zinc Finger"/>
    <property type="match status" value="1"/>
</dbReference>
<dbReference type="Pfam" id="PF12171">
    <property type="entry name" value="zf-C2H2_jaz"/>
    <property type="match status" value="1"/>
</dbReference>
<feature type="domain" description="J" evidence="8">
    <location>
        <begin position="8"/>
        <end position="74"/>
    </location>
</feature>
<dbReference type="InterPro" id="IPR054076">
    <property type="entry name" value="ZUO1-like_ZHD"/>
</dbReference>